<dbReference type="Proteomes" id="UP000051733">
    <property type="component" value="Unassembled WGS sequence"/>
</dbReference>
<keyword evidence="2" id="KW-0472">Membrane</keyword>
<evidence type="ECO:0000313" key="5">
    <source>
        <dbReference type="Proteomes" id="UP000051733"/>
    </source>
</evidence>
<dbReference type="AlphaFoldDB" id="A0A0R2A036"/>
<protein>
    <recommendedName>
        <fullName evidence="3">Phage shock protein PspC N-terminal domain-containing protein</fullName>
    </recommendedName>
</protein>
<organism evidence="4 5">
    <name type="scientific">Paucilactobacillus vaccinostercus DSM 20634</name>
    <dbReference type="NCBI Taxonomy" id="1423813"/>
    <lineage>
        <taxon>Bacteria</taxon>
        <taxon>Bacillati</taxon>
        <taxon>Bacillota</taxon>
        <taxon>Bacilli</taxon>
        <taxon>Lactobacillales</taxon>
        <taxon>Lactobacillaceae</taxon>
        <taxon>Paucilactobacillus</taxon>
    </lineage>
</organism>
<feature type="transmembrane region" description="Helical" evidence="2">
    <location>
        <begin position="20"/>
        <end position="46"/>
    </location>
</feature>
<evidence type="ECO:0000256" key="2">
    <source>
        <dbReference type="SAM" id="Phobius"/>
    </source>
</evidence>
<proteinExistence type="predicted"/>
<dbReference type="STRING" id="1423813.FC26_GL000553"/>
<evidence type="ECO:0000313" key="4">
    <source>
        <dbReference type="EMBL" id="KRM60465.1"/>
    </source>
</evidence>
<keyword evidence="2" id="KW-1133">Transmembrane helix</keyword>
<sequence>MIAGVMGGLGDYFGINANYLRVAFVILAVLLRGFPGILVYLLLAILMPADPNKTSWTSFFSNFGNHQSTPDKGQSGRKVLHDVDENDDKEDK</sequence>
<feature type="domain" description="Phage shock protein PspC N-terminal" evidence="3">
    <location>
        <begin position="1"/>
        <end position="49"/>
    </location>
</feature>
<evidence type="ECO:0000259" key="3">
    <source>
        <dbReference type="Pfam" id="PF04024"/>
    </source>
</evidence>
<feature type="compositionally biased region" description="Basic and acidic residues" evidence="1">
    <location>
        <begin position="79"/>
        <end position="92"/>
    </location>
</feature>
<keyword evidence="2" id="KW-0812">Transmembrane</keyword>
<gene>
    <name evidence="4" type="ORF">FC26_GL000553</name>
</gene>
<dbReference type="InterPro" id="IPR007168">
    <property type="entry name" value="Phageshock_PspC_N"/>
</dbReference>
<reference evidence="4 5" key="1">
    <citation type="journal article" date="2015" name="Genome Announc.">
        <title>Expanding the biotechnology potential of lactobacilli through comparative genomics of 213 strains and associated genera.</title>
        <authorList>
            <person name="Sun Z."/>
            <person name="Harris H.M."/>
            <person name="McCann A."/>
            <person name="Guo C."/>
            <person name="Argimon S."/>
            <person name="Zhang W."/>
            <person name="Yang X."/>
            <person name="Jeffery I.B."/>
            <person name="Cooney J.C."/>
            <person name="Kagawa T.F."/>
            <person name="Liu W."/>
            <person name="Song Y."/>
            <person name="Salvetti E."/>
            <person name="Wrobel A."/>
            <person name="Rasinkangas P."/>
            <person name="Parkhill J."/>
            <person name="Rea M.C."/>
            <person name="O'Sullivan O."/>
            <person name="Ritari J."/>
            <person name="Douillard F.P."/>
            <person name="Paul Ross R."/>
            <person name="Yang R."/>
            <person name="Briner A.E."/>
            <person name="Felis G.E."/>
            <person name="de Vos W.M."/>
            <person name="Barrangou R."/>
            <person name="Klaenhammer T.R."/>
            <person name="Caufield P.W."/>
            <person name="Cui Y."/>
            <person name="Zhang H."/>
            <person name="O'Toole P.W."/>
        </authorList>
    </citation>
    <scope>NUCLEOTIDE SEQUENCE [LARGE SCALE GENOMIC DNA]</scope>
    <source>
        <strain evidence="4 5">DSM 20634</strain>
    </source>
</reference>
<evidence type="ECO:0000256" key="1">
    <source>
        <dbReference type="SAM" id="MobiDB-lite"/>
    </source>
</evidence>
<accession>A0A0R2A036</accession>
<dbReference type="PATRIC" id="fig|1423813.3.peg.564"/>
<dbReference type="EMBL" id="AYYY01000063">
    <property type="protein sequence ID" value="KRM60465.1"/>
    <property type="molecule type" value="Genomic_DNA"/>
</dbReference>
<keyword evidence="5" id="KW-1185">Reference proteome</keyword>
<dbReference type="Pfam" id="PF04024">
    <property type="entry name" value="PspC"/>
    <property type="match status" value="1"/>
</dbReference>
<comment type="caution">
    <text evidence="4">The sequence shown here is derived from an EMBL/GenBank/DDBJ whole genome shotgun (WGS) entry which is preliminary data.</text>
</comment>
<feature type="region of interest" description="Disordered" evidence="1">
    <location>
        <begin position="67"/>
        <end position="92"/>
    </location>
</feature>
<name>A0A0R2A036_9LACO</name>